<name>A0ABQ9K0G8_9CUCU</name>
<comment type="caution">
    <text evidence="1">The sequence shown here is derived from an EMBL/GenBank/DDBJ whole genome shotgun (WGS) entry which is preliminary data.</text>
</comment>
<evidence type="ECO:0000313" key="1">
    <source>
        <dbReference type="EMBL" id="KAJ8984100.1"/>
    </source>
</evidence>
<protein>
    <submittedName>
        <fullName evidence="1">Uncharacterized protein</fullName>
    </submittedName>
</protein>
<dbReference type="Proteomes" id="UP001162164">
    <property type="component" value="Unassembled WGS sequence"/>
</dbReference>
<reference evidence="1" key="1">
    <citation type="journal article" date="2023" name="Insect Mol. Biol.">
        <title>Genome sequencing provides insights into the evolution of gene families encoding plant cell wall-degrading enzymes in longhorned beetles.</title>
        <authorList>
            <person name="Shin N.R."/>
            <person name="Okamura Y."/>
            <person name="Kirsch R."/>
            <person name="Pauchet Y."/>
        </authorList>
    </citation>
    <scope>NUCLEOTIDE SEQUENCE</scope>
    <source>
        <strain evidence="1">MMC_N1</strain>
    </source>
</reference>
<dbReference type="EMBL" id="JAPWTJ010000046">
    <property type="protein sequence ID" value="KAJ8984100.1"/>
    <property type="molecule type" value="Genomic_DNA"/>
</dbReference>
<keyword evidence="2" id="KW-1185">Reference proteome</keyword>
<organism evidence="1 2">
    <name type="scientific">Molorchus minor</name>
    <dbReference type="NCBI Taxonomy" id="1323400"/>
    <lineage>
        <taxon>Eukaryota</taxon>
        <taxon>Metazoa</taxon>
        <taxon>Ecdysozoa</taxon>
        <taxon>Arthropoda</taxon>
        <taxon>Hexapoda</taxon>
        <taxon>Insecta</taxon>
        <taxon>Pterygota</taxon>
        <taxon>Neoptera</taxon>
        <taxon>Endopterygota</taxon>
        <taxon>Coleoptera</taxon>
        <taxon>Polyphaga</taxon>
        <taxon>Cucujiformia</taxon>
        <taxon>Chrysomeloidea</taxon>
        <taxon>Cerambycidae</taxon>
        <taxon>Lamiinae</taxon>
        <taxon>Monochamini</taxon>
        <taxon>Molorchus</taxon>
    </lineage>
</organism>
<evidence type="ECO:0000313" key="2">
    <source>
        <dbReference type="Proteomes" id="UP001162164"/>
    </source>
</evidence>
<accession>A0ABQ9K0G8</accession>
<sequence>MATTSNSLLKSTEVNNEHVNISVEDLEALLNENWDDFNLDSEPPACKAPEDKSNKESFKQIMNKIEIKILAKQKRKWNKKFELFSMMPIKVNDELEEDMDVLPPHLNLPRTKKGQIGFLGAVLNQLFQRLTLVGF</sequence>
<proteinExistence type="predicted"/>
<gene>
    <name evidence="1" type="ORF">NQ317_017309</name>
</gene>